<dbReference type="Proteomes" id="UP001234297">
    <property type="component" value="Chromosome 3"/>
</dbReference>
<evidence type="ECO:0000313" key="2">
    <source>
        <dbReference type="Proteomes" id="UP001234297"/>
    </source>
</evidence>
<reference evidence="1 2" key="1">
    <citation type="journal article" date="2022" name="Hortic Res">
        <title>A haplotype resolved chromosomal level avocado genome allows analysis of novel avocado genes.</title>
        <authorList>
            <person name="Nath O."/>
            <person name="Fletcher S.J."/>
            <person name="Hayward A."/>
            <person name="Shaw L.M."/>
            <person name="Masouleh A.K."/>
            <person name="Furtado A."/>
            <person name="Henry R.J."/>
            <person name="Mitter N."/>
        </authorList>
    </citation>
    <scope>NUCLEOTIDE SEQUENCE [LARGE SCALE GENOMIC DNA]</scope>
    <source>
        <strain evidence="2">cv. Hass</strain>
    </source>
</reference>
<dbReference type="EMBL" id="CM056811">
    <property type="protein sequence ID" value="KAJ8635488.1"/>
    <property type="molecule type" value="Genomic_DNA"/>
</dbReference>
<proteinExistence type="predicted"/>
<protein>
    <submittedName>
        <fullName evidence="1">Uncharacterized protein</fullName>
    </submittedName>
</protein>
<organism evidence="1 2">
    <name type="scientific">Persea americana</name>
    <name type="common">Avocado</name>
    <dbReference type="NCBI Taxonomy" id="3435"/>
    <lineage>
        <taxon>Eukaryota</taxon>
        <taxon>Viridiplantae</taxon>
        <taxon>Streptophyta</taxon>
        <taxon>Embryophyta</taxon>
        <taxon>Tracheophyta</taxon>
        <taxon>Spermatophyta</taxon>
        <taxon>Magnoliopsida</taxon>
        <taxon>Magnoliidae</taxon>
        <taxon>Laurales</taxon>
        <taxon>Lauraceae</taxon>
        <taxon>Persea</taxon>
    </lineage>
</organism>
<sequence length="453" mass="50582">MDSIKGERTTSSHVVAIPYPGRGHINAMMNACRILATSNGTSLLITFVVTEEWLGLISSTNAPPNLRFQTIPNVIPSELVRGADFPGFIEAVHSKMEGPFEELLERLEPPAGFFVADTMLSWALKLGNRREIPVASFWPMAASMLSVALHFDMLASNGHFPINTSERGDERIDYIPGIPSIRLGDILPSRGKLENAHRLILGAVTLATKAKCLLLASFHELETQVIDILKANLPLPIYTLGPYILYINMTPENRVIGPCDMDYFNWLDSQPMSSVLYVSLGSHVMVSGEQMDEIAIGLGASGARFLWVVRSDAPRLQDLSGEMGHVVPWCDQFKVLCHSSIGGFLTHCGWNSTMESIFAGKIMLTFPFAFDQHINSKLIVEDLKIGMKLKNEEEIIKREEIARNVQRLMDSKGDERKEMRRRAREHQEACRRAIEKGGSSYRNLHMFVSDVLL</sequence>
<comment type="caution">
    <text evidence="1">The sequence shown here is derived from an EMBL/GenBank/DDBJ whole genome shotgun (WGS) entry which is preliminary data.</text>
</comment>
<name>A0ACC2LQQ3_PERAE</name>
<gene>
    <name evidence="1" type="ORF">MRB53_009755</name>
</gene>
<accession>A0ACC2LQQ3</accession>
<evidence type="ECO:0000313" key="1">
    <source>
        <dbReference type="EMBL" id="KAJ8635488.1"/>
    </source>
</evidence>
<keyword evidence="2" id="KW-1185">Reference proteome</keyword>